<dbReference type="Pfam" id="PF00400">
    <property type="entry name" value="WD40"/>
    <property type="match status" value="1"/>
</dbReference>
<dbReference type="PANTHER" id="PTHR16220">
    <property type="entry name" value="WD REPEAT PROTEIN 8-RELATED"/>
    <property type="match status" value="1"/>
</dbReference>
<dbReference type="SUPFAM" id="SSF50978">
    <property type="entry name" value="WD40 repeat-like"/>
    <property type="match status" value="1"/>
</dbReference>
<name>A0A507CE35_9FUNG</name>
<organism evidence="1 2">
    <name type="scientific">Synchytrium microbalum</name>
    <dbReference type="NCBI Taxonomy" id="1806994"/>
    <lineage>
        <taxon>Eukaryota</taxon>
        <taxon>Fungi</taxon>
        <taxon>Fungi incertae sedis</taxon>
        <taxon>Chytridiomycota</taxon>
        <taxon>Chytridiomycota incertae sedis</taxon>
        <taxon>Chytridiomycetes</taxon>
        <taxon>Synchytriales</taxon>
        <taxon>Synchytriaceae</taxon>
        <taxon>Synchytrium</taxon>
    </lineage>
</organism>
<comment type="caution">
    <text evidence="1">The sequence shown here is derived from an EMBL/GenBank/DDBJ whole genome shotgun (WGS) entry which is preliminary data.</text>
</comment>
<dbReference type="InterPro" id="IPR015943">
    <property type="entry name" value="WD40/YVTN_repeat-like_dom_sf"/>
</dbReference>
<dbReference type="InterPro" id="IPR036322">
    <property type="entry name" value="WD40_repeat_dom_sf"/>
</dbReference>
<dbReference type="GO" id="GO:1990811">
    <property type="term" value="C:MWP complex"/>
    <property type="evidence" value="ECO:0007669"/>
    <property type="project" value="TreeGrafter"/>
</dbReference>
<dbReference type="SMART" id="SM00320">
    <property type="entry name" value="WD40"/>
    <property type="match status" value="3"/>
</dbReference>
<evidence type="ECO:0000313" key="2">
    <source>
        <dbReference type="Proteomes" id="UP000319731"/>
    </source>
</evidence>
<dbReference type="InterPro" id="IPR001680">
    <property type="entry name" value="WD40_rpt"/>
</dbReference>
<dbReference type="EMBL" id="QEAO01000002">
    <property type="protein sequence ID" value="TPX37741.1"/>
    <property type="molecule type" value="Genomic_DNA"/>
</dbReference>
<dbReference type="InterPro" id="IPR052778">
    <property type="entry name" value="Centrosome-WD_assoc"/>
</dbReference>
<dbReference type="OrthoDB" id="308690at2759"/>
<gene>
    <name evidence="1" type="ORF">SmJEL517_g00601</name>
</gene>
<reference evidence="1 2" key="1">
    <citation type="journal article" date="2019" name="Sci. Rep.">
        <title>Comparative genomics of chytrid fungi reveal insights into the obligate biotrophic and pathogenic lifestyle of Synchytrium endobioticum.</title>
        <authorList>
            <person name="van de Vossenberg B.T.L.H."/>
            <person name="Warris S."/>
            <person name="Nguyen H.D.T."/>
            <person name="van Gent-Pelzer M.P.E."/>
            <person name="Joly D.L."/>
            <person name="van de Geest H.C."/>
            <person name="Bonants P.J.M."/>
            <person name="Smith D.S."/>
            <person name="Levesque C.A."/>
            <person name="van der Lee T.A.J."/>
        </authorList>
    </citation>
    <scope>NUCLEOTIDE SEQUENCE [LARGE SCALE GENOMIC DNA]</scope>
    <source>
        <strain evidence="1 2">JEL517</strain>
    </source>
</reference>
<evidence type="ECO:0000313" key="1">
    <source>
        <dbReference type="EMBL" id="TPX37741.1"/>
    </source>
</evidence>
<dbReference type="GO" id="GO:1990810">
    <property type="term" value="P:microtubule anchoring at mitotic spindle pole body"/>
    <property type="evidence" value="ECO:0007669"/>
    <property type="project" value="TreeGrafter"/>
</dbReference>
<dbReference type="GeneID" id="42001827"/>
<protein>
    <recommendedName>
        <fullName evidence="3">Anaphase-promoting complex subunit 4 WD40 domain-containing protein</fullName>
    </recommendedName>
</protein>
<dbReference type="Proteomes" id="UP000319731">
    <property type="component" value="Unassembled WGS sequence"/>
</dbReference>
<dbReference type="RefSeq" id="XP_031027652.1">
    <property type="nucleotide sequence ID" value="XM_031166530.1"/>
</dbReference>
<sequence>MDFSDQYKQSSNLVQYSPNGLYILTAVQHRVVIRDSDSLQIKHLFACIDNVSEIGWSSDSELVLCASYKLGAIQIWSLADSAWTCRIDEGAGGLSSVRFTPDARHVMSFSEFQLRITIWSLVTKEAAYIQYPKYSDRAYSFRSDSKYLAVAERRDCKEYVGIYDCEDWTMLKHFPIETSDLEDIAWSPDGRFLAIWETCIEYKVLLYHPDGRLVSTFSPYTMGLGIKTVKWSPSSQFLAVGGYDQKIRLLNHYTWTQLVDFSHPTKLDSPDILICREVDLRDIKETDKWAQAANLKPKIKYEISRPPTSIPFTKPDPDKPNPKMGVGILEFSCDGRHFVTRNDNMPNVLWIWNLPELRQVALVIQLNPIKSVKWSPINPQVFAFTCGTSAIYLWGGEKVGCDVVEIPAVNFNVTQFKWSPDSKSLTLLDNKDKFCVAYPLPEDEM</sequence>
<keyword evidence="2" id="KW-1185">Reference proteome</keyword>
<dbReference type="GO" id="GO:0005815">
    <property type="term" value="C:microtubule organizing center"/>
    <property type="evidence" value="ECO:0007669"/>
    <property type="project" value="TreeGrafter"/>
</dbReference>
<proteinExistence type="predicted"/>
<accession>A0A507CE35</accession>
<dbReference type="Gene3D" id="2.130.10.10">
    <property type="entry name" value="YVTN repeat-like/Quinoprotein amine dehydrogenase"/>
    <property type="match status" value="3"/>
</dbReference>
<dbReference type="AlphaFoldDB" id="A0A507CE35"/>
<dbReference type="PANTHER" id="PTHR16220:SF0">
    <property type="entry name" value="WD REPEAT-CONTAINING PROTEIN WRAP73"/>
    <property type="match status" value="1"/>
</dbReference>
<evidence type="ECO:0008006" key="3">
    <source>
        <dbReference type="Google" id="ProtNLM"/>
    </source>
</evidence>